<reference evidence="3" key="1">
    <citation type="submission" date="2021-01" db="EMBL/GenBank/DDBJ databases">
        <authorList>
            <consortium name="Genoscope - CEA"/>
            <person name="William W."/>
        </authorList>
    </citation>
    <scope>NUCLEOTIDE SEQUENCE</scope>
</reference>
<evidence type="ECO:0000313" key="3">
    <source>
        <dbReference type="EMBL" id="CAD8077061.1"/>
    </source>
</evidence>
<feature type="transmembrane region" description="Helical" evidence="2">
    <location>
        <begin position="43"/>
        <end position="66"/>
    </location>
</feature>
<organism evidence="3 4">
    <name type="scientific">Paramecium sonneborni</name>
    <dbReference type="NCBI Taxonomy" id="65129"/>
    <lineage>
        <taxon>Eukaryota</taxon>
        <taxon>Sar</taxon>
        <taxon>Alveolata</taxon>
        <taxon>Ciliophora</taxon>
        <taxon>Intramacronucleata</taxon>
        <taxon>Oligohymenophorea</taxon>
        <taxon>Peniculida</taxon>
        <taxon>Parameciidae</taxon>
        <taxon>Paramecium</taxon>
    </lineage>
</organism>
<evidence type="ECO:0008006" key="5">
    <source>
        <dbReference type="Google" id="ProtNLM"/>
    </source>
</evidence>
<keyword evidence="2" id="KW-0812">Transmembrane</keyword>
<comment type="caution">
    <text evidence="3">The sequence shown here is derived from an EMBL/GenBank/DDBJ whole genome shotgun (WGS) entry which is preliminary data.</text>
</comment>
<dbReference type="Proteomes" id="UP000692954">
    <property type="component" value="Unassembled WGS sequence"/>
</dbReference>
<protein>
    <recommendedName>
        <fullName evidence="5">Transmembrane protein</fullName>
    </recommendedName>
</protein>
<keyword evidence="1" id="KW-0175">Coiled coil</keyword>
<feature type="transmembrane region" description="Helical" evidence="2">
    <location>
        <begin position="321"/>
        <end position="340"/>
    </location>
</feature>
<feature type="transmembrane region" description="Helical" evidence="2">
    <location>
        <begin position="215"/>
        <end position="239"/>
    </location>
</feature>
<proteinExistence type="predicted"/>
<name>A0A8S1MF98_9CILI</name>
<keyword evidence="2" id="KW-1133">Transmembrane helix</keyword>
<feature type="coiled-coil region" evidence="1">
    <location>
        <begin position="339"/>
        <end position="366"/>
    </location>
</feature>
<dbReference type="EMBL" id="CAJJDN010000035">
    <property type="protein sequence ID" value="CAD8077061.1"/>
    <property type="molecule type" value="Genomic_DNA"/>
</dbReference>
<dbReference type="AlphaFoldDB" id="A0A8S1MF98"/>
<accession>A0A8S1MF98</accession>
<keyword evidence="4" id="KW-1185">Reference proteome</keyword>
<feature type="transmembrane region" description="Helical" evidence="2">
    <location>
        <begin position="461"/>
        <end position="479"/>
    </location>
</feature>
<feature type="transmembrane region" description="Helical" evidence="2">
    <location>
        <begin position="291"/>
        <end position="309"/>
    </location>
</feature>
<evidence type="ECO:0000256" key="2">
    <source>
        <dbReference type="SAM" id="Phobius"/>
    </source>
</evidence>
<evidence type="ECO:0000256" key="1">
    <source>
        <dbReference type="SAM" id="Coils"/>
    </source>
</evidence>
<gene>
    <name evidence="3" type="ORF">PSON_ATCC_30995.1.T0350307</name>
</gene>
<feature type="transmembrane region" description="Helical" evidence="2">
    <location>
        <begin position="494"/>
        <end position="514"/>
    </location>
</feature>
<evidence type="ECO:0000313" key="4">
    <source>
        <dbReference type="Proteomes" id="UP000692954"/>
    </source>
</evidence>
<sequence>MNQDQNQQQSQTKKQKSIPFTKKLKRAKRHFIKFLKNPSTIQAFYFCIQAIIYYIGIASLLLLIYYFFYQSFVYFIIVLSIFSLFYVSYQGVNIIHYKTIAAIQNFQGFNDINDEAQKEEQKDSKGWKYYCQFFGITIASLLLLDFPILNFQIVKQVKQIDDQLKIEDEQDLKRRKQASKAQDKSKQPDINQLNIEYGTKINSLKNQKKQRISLIPYKFGCSAIFGYVPVVFILAIWQICNQQQIDVFGKFQNMILTSSYAFLVCASIICLYEIQFFDKTVSNLYDATKWFLCRLVELLCKSLLIGYYIKFSLFQTTPLLIIGLGYLFYSIFCTFIFTLFDYEKKLEESQLQSERQDQEQQEINKQENLEVPIEKGLIYIMKCYLKSFFLNIYARTLFLPYKESALGMKTLSFFQITYGIDKKMIREEVAPETWKNIMVSYDQLKKFGLPRRSYTHIVQSLRFFEFFHLALFCTCQNIIQGQYLEIVEPKKLSLYYSGKILTVISIIILLFYYIRAGHRTIYEKQLDITGIDE</sequence>
<feature type="transmembrane region" description="Helical" evidence="2">
    <location>
        <begin position="251"/>
        <end position="271"/>
    </location>
</feature>
<dbReference type="OrthoDB" id="304744at2759"/>
<feature type="transmembrane region" description="Helical" evidence="2">
    <location>
        <begin position="72"/>
        <end position="89"/>
    </location>
</feature>
<keyword evidence="2" id="KW-0472">Membrane</keyword>